<dbReference type="InterPro" id="IPR010730">
    <property type="entry name" value="HET"/>
</dbReference>
<sequence length="653" mass="73746">MMAQVGELCSSCAQIPFENLQLGEPRNAARFELDPWERVQASTCPFCQLVSYCVTAKQEVEGSIRQLTSDIVVYWCSNENGRPGFQVGISHAVQILFLSDDEAASHHAVPRALPQRADIHRINGWIETCTKEHSCVIQLPLEVNFGVMFPGLGSLRLVDVAQRCLIETNEPQQYVTLSYVWGSADNLGLTKRNREQLLVPGIFDSIHNHIPRTIRDAIELVRRLGLRYLWVDSLCLIQDDPRDLSQGVNVMDQIYEHAWLTIAAGHGHNANAGLPGVRHGDRVRRNFAHEVKPGLFLGLCESFGLLLSRTLYETRAWTFQERLLSRRVLYFFENSLAFSCGLSIRLEACPDRYPCPKPQDPSFARSLVESPGSEDQRTQTALRDYFRVVSIYSQRALTHDSDILRALAGIMRRFSLRFETSLIQGLPKLALDFSLIFRGTNLKRRSGFPSYSWAGWRGEVNFVRSILLLDGSCDDLRTWIKWYQHAPGEIVPSRVHRSYFTTEITGSFPYHISGVDMSETECGLSGFTSRFSAAHENPPYPLLRFFTLTVSLEITMIDPFILKAELAGTDGTVYSKIELGQEDDDGDQYLQVGSIVELALILGYKHSRGEQYSVLLIKWNGAIAERRGSGYLMESGLLRSFLPGPQWREIVLG</sequence>
<accession>A0AAJ0B3V5</accession>
<dbReference type="Pfam" id="PF06985">
    <property type="entry name" value="HET"/>
    <property type="match status" value="1"/>
</dbReference>
<dbReference type="PANTHER" id="PTHR33112:SF12">
    <property type="entry name" value="HETEROKARYON INCOMPATIBILITY DOMAIN-CONTAINING PROTEIN"/>
    <property type="match status" value="1"/>
</dbReference>
<protein>
    <submittedName>
        <fullName evidence="2">HET-domain-containing protein</fullName>
    </submittedName>
</protein>
<keyword evidence="3" id="KW-1185">Reference proteome</keyword>
<organism evidence="2 3">
    <name type="scientific">Echria macrotheca</name>
    <dbReference type="NCBI Taxonomy" id="438768"/>
    <lineage>
        <taxon>Eukaryota</taxon>
        <taxon>Fungi</taxon>
        <taxon>Dikarya</taxon>
        <taxon>Ascomycota</taxon>
        <taxon>Pezizomycotina</taxon>
        <taxon>Sordariomycetes</taxon>
        <taxon>Sordariomycetidae</taxon>
        <taxon>Sordariales</taxon>
        <taxon>Schizotheciaceae</taxon>
        <taxon>Echria</taxon>
    </lineage>
</organism>
<gene>
    <name evidence="2" type="ORF">QBC47DRAFT_435097</name>
</gene>
<proteinExistence type="predicted"/>
<evidence type="ECO:0000313" key="3">
    <source>
        <dbReference type="Proteomes" id="UP001239445"/>
    </source>
</evidence>
<evidence type="ECO:0000313" key="2">
    <source>
        <dbReference type="EMBL" id="KAK1751208.1"/>
    </source>
</evidence>
<reference evidence="2" key="1">
    <citation type="submission" date="2023-06" db="EMBL/GenBank/DDBJ databases">
        <title>Genome-scale phylogeny and comparative genomics of the fungal order Sordariales.</title>
        <authorList>
            <consortium name="Lawrence Berkeley National Laboratory"/>
            <person name="Hensen N."/>
            <person name="Bonometti L."/>
            <person name="Westerberg I."/>
            <person name="Brannstrom I.O."/>
            <person name="Guillou S."/>
            <person name="Cros-Aarteil S."/>
            <person name="Calhoun S."/>
            <person name="Haridas S."/>
            <person name="Kuo A."/>
            <person name="Mondo S."/>
            <person name="Pangilinan J."/>
            <person name="Riley R."/>
            <person name="Labutti K."/>
            <person name="Andreopoulos B."/>
            <person name="Lipzen A."/>
            <person name="Chen C."/>
            <person name="Yanf M."/>
            <person name="Daum C."/>
            <person name="Ng V."/>
            <person name="Clum A."/>
            <person name="Steindorff A."/>
            <person name="Ohm R."/>
            <person name="Martin F."/>
            <person name="Silar P."/>
            <person name="Natvig D."/>
            <person name="Lalanne C."/>
            <person name="Gautier V."/>
            <person name="Ament-Velasquez S.L."/>
            <person name="Kruys A."/>
            <person name="Hutchinson M.I."/>
            <person name="Powell A.J."/>
            <person name="Barry K."/>
            <person name="Miller A.N."/>
            <person name="Grigoriev I.V."/>
            <person name="Debuchy R."/>
            <person name="Gladieux P."/>
            <person name="Thoren M.H."/>
            <person name="Johannesson H."/>
        </authorList>
    </citation>
    <scope>NUCLEOTIDE SEQUENCE</scope>
    <source>
        <strain evidence="2">PSN4</strain>
    </source>
</reference>
<dbReference type="Proteomes" id="UP001239445">
    <property type="component" value="Unassembled WGS sequence"/>
</dbReference>
<name>A0AAJ0B3V5_9PEZI</name>
<dbReference type="PANTHER" id="PTHR33112">
    <property type="entry name" value="DOMAIN PROTEIN, PUTATIVE-RELATED"/>
    <property type="match status" value="1"/>
</dbReference>
<evidence type="ECO:0000259" key="1">
    <source>
        <dbReference type="Pfam" id="PF06985"/>
    </source>
</evidence>
<comment type="caution">
    <text evidence="2">The sequence shown here is derived from an EMBL/GenBank/DDBJ whole genome shotgun (WGS) entry which is preliminary data.</text>
</comment>
<feature type="domain" description="Heterokaryon incompatibility" evidence="1">
    <location>
        <begin position="174"/>
        <end position="321"/>
    </location>
</feature>
<dbReference type="EMBL" id="MU839843">
    <property type="protein sequence ID" value="KAK1751208.1"/>
    <property type="molecule type" value="Genomic_DNA"/>
</dbReference>
<dbReference type="AlphaFoldDB" id="A0AAJ0B3V5"/>